<accession>A0AAX0WXJ9</accession>
<name>A0AAX0WXJ9_9GAMM</name>
<dbReference type="EMBL" id="NBTX02000004">
    <property type="protein sequence ID" value="PNL62964.1"/>
    <property type="molecule type" value="Genomic_DNA"/>
</dbReference>
<keyword evidence="2" id="KW-1185">Reference proteome</keyword>
<dbReference type="AlphaFoldDB" id="A0AAX0WXJ9"/>
<dbReference type="GeneID" id="98063937"/>
<evidence type="ECO:0000313" key="2">
    <source>
        <dbReference type="Proteomes" id="UP000192511"/>
    </source>
</evidence>
<sequence>MFFKVQPQELNRVVRNLDVQRELLERQLKDGSISKEEWQKEQKRLASLISSYTENIISAVNEQKSDYSPR</sequence>
<dbReference type="RefSeq" id="WP_019234503.1">
    <property type="nucleotide sequence ID" value="NZ_CAAAHR010000054.1"/>
</dbReference>
<comment type="caution">
    <text evidence="1">The sequence shown here is derived from an EMBL/GenBank/DDBJ whole genome shotgun (WGS) entry which is preliminary data.</text>
</comment>
<evidence type="ECO:0000313" key="1">
    <source>
        <dbReference type="EMBL" id="PNL62964.1"/>
    </source>
</evidence>
<proteinExistence type="predicted"/>
<dbReference type="Proteomes" id="UP000192511">
    <property type="component" value="Unassembled WGS sequence"/>
</dbReference>
<protein>
    <submittedName>
        <fullName evidence="1">Uncharacterized protein</fullName>
    </submittedName>
</protein>
<reference evidence="1" key="1">
    <citation type="submission" date="2017-12" db="EMBL/GenBank/DDBJ databases">
        <title>FDA dAtabase for Regulatory Grade micrObial Sequences (FDA-ARGOS): Supporting development and validation of Infectious Disease Dx tests.</title>
        <authorList>
            <person name="Kerrigan L."/>
            <person name="Tallon L.J."/>
            <person name="Sadzewicz L."/>
            <person name="Sengamalay N."/>
            <person name="Ott S."/>
            <person name="Godinez A."/>
            <person name="Nagaraj S."/>
            <person name="Vavikolanu K."/>
            <person name="Vyas G."/>
            <person name="Nadendla S."/>
            <person name="Aluvathingal J."/>
            <person name="Sichtig H."/>
        </authorList>
    </citation>
    <scope>NUCLEOTIDE SEQUENCE [LARGE SCALE GENOMIC DNA]</scope>
    <source>
        <strain evidence="1">FDAARGOS_200</strain>
    </source>
</reference>
<organism evidence="1 2">
    <name type="scientific">Legionella anisa</name>
    <dbReference type="NCBI Taxonomy" id="28082"/>
    <lineage>
        <taxon>Bacteria</taxon>
        <taxon>Pseudomonadati</taxon>
        <taxon>Pseudomonadota</taxon>
        <taxon>Gammaproteobacteria</taxon>
        <taxon>Legionellales</taxon>
        <taxon>Legionellaceae</taxon>
        <taxon>Legionella</taxon>
    </lineage>
</organism>
<gene>
    <name evidence="1" type="ORF">A6J39_018145</name>
</gene>